<dbReference type="OrthoDB" id="1732493at2759"/>
<keyword evidence="3 10" id="KW-0547">Nucleotide-binding</keyword>
<keyword evidence="2" id="KW-0808">Transferase</keyword>
<sequence length="344" mass="37525">MRVDSPANARRAQAASPGSLHSVASPAESVKASPASKYERLESNIGEGTYGKVHKALHSKSAQVVAIKKAKVSAVDRDIGGVGFTALREIKVMKAVRHPNVMGCLDVFAERGILHLVMEFMDGDLKKVIEDKALALSEAHCKCLAKQLLQGLSALHERFFVHRDVTPNNVLLNFQSGVAKLSDFGFARIIGQDSDRPMTGSCTTLWYRAPELLFGAKHYGQAVDIWSSGCVVAEMLMREAMFPGRGEFEMLQKIIERRGTPSEEVWKDVSSLPNFVEFTPHPKAQMDQILPNASPASQAFADLLLTLDPKQRPSAAGALAHEALKMARPLPCAPSELPFVRRSG</sequence>
<dbReference type="PROSITE" id="PS00109">
    <property type="entry name" value="PROTEIN_KINASE_TYR"/>
    <property type="match status" value="1"/>
</dbReference>
<dbReference type="EMBL" id="CAJNJA010088308">
    <property type="protein sequence ID" value="CAE7939265.1"/>
    <property type="molecule type" value="Genomic_DNA"/>
</dbReference>
<evidence type="ECO:0000313" key="14">
    <source>
        <dbReference type="Proteomes" id="UP000601435"/>
    </source>
</evidence>
<feature type="domain" description="Protein kinase" evidence="12">
    <location>
        <begin position="39"/>
        <end position="324"/>
    </location>
</feature>
<evidence type="ECO:0000256" key="9">
    <source>
        <dbReference type="ARBA" id="ARBA00042858"/>
    </source>
</evidence>
<evidence type="ECO:0000256" key="5">
    <source>
        <dbReference type="ARBA" id="ARBA00022840"/>
    </source>
</evidence>
<evidence type="ECO:0000259" key="12">
    <source>
        <dbReference type="PROSITE" id="PS50011"/>
    </source>
</evidence>
<keyword evidence="4" id="KW-0418">Kinase</keyword>
<dbReference type="AlphaFoldDB" id="A0A813C316"/>
<evidence type="ECO:0000256" key="7">
    <source>
        <dbReference type="ARBA" id="ARBA00039612"/>
    </source>
</evidence>
<dbReference type="Proteomes" id="UP000601435">
    <property type="component" value="Unassembled WGS sequence"/>
</dbReference>
<dbReference type="InterPro" id="IPR017441">
    <property type="entry name" value="Protein_kinase_ATP_BS"/>
</dbReference>
<dbReference type="GO" id="GO:0005524">
    <property type="term" value="F:ATP binding"/>
    <property type="evidence" value="ECO:0007669"/>
    <property type="project" value="UniProtKB-UniRule"/>
</dbReference>
<dbReference type="PROSITE" id="PS00107">
    <property type="entry name" value="PROTEIN_KINASE_ATP"/>
    <property type="match status" value="1"/>
</dbReference>
<organism evidence="13 14">
    <name type="scientific">Symbiodinium necroappetens</name>
    <dbReference type="NCBI Taxonomy" id="1628268"/>
    <lineage>
        <taxon>Eukaryota</taxon>
        <taxon>Sar</taxon>
        <taxon>Alveolata</taxon>
        <taxon>Dinophyceae</taxon>
        <taxon>Suessiales</taxon>
        <taxon>Symbiodiniaceae</taxon>
        <taxon>Symbiodinium</taxon>
    </lineage>
</organism>
<evidence type="ECO:0000256" key="2">
    <source>
        <dbReference type="ARBA" id="ARBA00022679"/>
    </source>
</evidence>
<dbReference type="InterPro" id="IPR050108">
    <property type="entry name" value="CDK"/>
</dbReference>
<dbReference type="PROSITE" id="PS50011">
    <property type="entry name" value="PROTEIN_KINASE_DOM"/>
    <property type="match status" value="1"/>
</dbReference>
<dbReference type="GO" id="GO:0004674">
    <property type="term" value="F:protein serine/threonine kinase activity"/>
    <property type="evidence" value="ECO:0007669"/>
    <property type="project" value="UniProtKB-KW"/>
</dbReference>
<comment type="caution">
    <text evidence="13">The sequence shown here is derived from an EMBL/GenBank/DDBJ whole genome shotgun (WGS) entry which is preliminary data.</text>
</comment>
<dbReference type="SUPFAM" id="SSF56112">
    <property type="entry name" value="Protein kinase-like (PK-like)"/>
    <property type="match status" value="1"/>
</dbReference>
<keyword evidence="5 10" id="KW-0067">ATP-binding</keyword>
<feature type="binding site" evidence="10">
    <location>
        <position position="69"/>
    </location>
    <ligand>
        <name>ATP</name>
        <dbReference type="ChEBI" id="CHEBI:30616"/>
    </ligand>
</feature>
<evidence type="ECO:0000256" key="3">
    <source>
        <dbReference type="ARBA" id="ARBA00022741"/>
    </source>
</evidence>
<dbReference type="InterPro" id="IPR008266">
    <property type="entry name" value="Tyr_kinase_AS"/>
</dbReference>
<keyword evidence="14" id="KW-1185">Reference proteome</keyword>
<dbReference type="Gene3D" id="1.10.510.10">
    <property type="entry name" value="Transferase(Phosphotransferase) domain 1"/>
    <property type="match status" value="1"/>
</dbReference>
<gene>
    <name evidence="13" type="primary">cdk7</name>
    <name evidence="13" type="ORF">SNEC2469_LOCUS33452</name>
</gene>
<dbReference type="PANTHER" id="PTHR24056">
    <property type="entry name" value="CELL DIVISION PROTEIN KINASE"/>
    <property type="match status" value="1"/>
</dbReference>
<dbReference type="FunFam" id="1.10.510.10:FF:000624">
    <property type="entry name" value="Mitogen-activated protein kinase"/>
    <property type="match status" value="1"/>
</dbReference>
<feature type="region of interest" description="Disordered" evidence="11">
    <location>
        <begin position="1"/>
        <end position="36"/>
    </location>
</feature>
<keyword evidence="1" id="KW-0723">Serine/threonine-protein kinase</keyword>
<evidence type="ECO:0000256" key="6">
    <source>
        <dbReference type="ARBA" id="ARBA00038543"/>
    </source>
</evidence>
<evidence type="ECO:0000256" key="1">
    <source>
        <dbReference type="ARBA" id="ARBA00022527"/>
    </source>
</evidence>
<dbReference type="Gene3D" id="3.30.200.20">
    <property type="entry name" value="Phosphorylase Kinase, domain 1"/>
    <property type="match status" value="1"/>
</dbReference>
<accession>A0A813C316</accession>
<reference evidence="13" key="1">
    <citation type="submission" date="2021-02" db="EMBL/GenBank/DDBJ databases">
        <authorList>
            <person name="Dougan E. K."/>
            <person name="Rhodes N."/>
            <person name="Thang M."/>
            <person name="Chan C."/>
        </authorList>
    </citation>
    <scope>NUCLEOTIDE SEQUENCE</scope>
</reference>
<dbReference type="InterPro" id="IPR011009">
    <property type="entry name" value="Kinase-like_dom_sf"/>
</dbReference>
<name>A0A813C316_9DINO</name>
<dbReference type="InterPro" id="IPR000719">
    <property type="entry name" value="Prot_kinase_dom"/>
</dbReference>
<dbReference type="Pfam" id="PF00069">
    <property type="entry name" value="Pkinase"/>
    <property type="match status" value="1"/>
</dbReference>
<proteinExistence type="predicted"/>
<evidence type="ECO:0000256" key="8">
    <source>
        <dbReference type="ARBA" id="ARBA00041902"/>
    </source>
</evidence>
<protein>
    <recommendedName>
        <fullName evidence="7">Cyclin-dependent kinase 2 homolog</fullName>
    </recommendedName>
    <alternativeName>
        <fullName evidence="8">Cell division control protein 2 homolog</fullName>
    </alternativeName>
    <alternativeName>
        <fullName evidence="9">cdc2-related kinase 2</fullName>
    </alternativeName>
</protein>
<comment type="subunit">
    <text evidence="6">May form a complex composed of at least the catalytic subunit CRK2 and a cyclin.</text>
</comment>
<evidence type="ECO:0000256" key="10">
    <source>
        <dbReference type="PROSITE-ProRule" id="PRU10141"/>
    </source>
</evidence>
<dbReference type="GO" id="GO:0005634">
    <property type="term" value="C:nucleus"/>
    <property type="evidence" value="ECO:0007669"/>
    <property type="project" value="TreeGrafter"/>
</dbReference>
<evidence type="ECO:0000256" key="11">
    <source>
        <dbReference type="SAM" id="MobiDB-lite"/>
    </source>
</evidence>
<evidence type="ECO:0000313" key="13">
    <source>
        <dbReference type="EMBL" id="CAE7939265.1"/>
    </source>
</evidence>
<evidence type="ECO:0000256" key="4">
    <source>
        <dbReference type="ARBA" id="ARBA00022777"/>
    </source>
</evidence>